<evidence type="ECO:0000259" key="12">
    <source>
        <dbReference type="SMART" id="SM00829"/>
    </source>
</evidence>
<comment type="similarity">
    <text evidence="2 11">Belongs to the zinc-containing alcohol dehydrogenase family.</text>
</comment>
<feature type="domain" description="Metallo-beta-lactamase" evidence="13">
    <location>
        <begin position="15"/>
        <end position="236"/>
    </location>
</feature>
<dbReference type="SUPFAM" id="SSF51735">
    <property type="entry name" value="NAD(P)-binding Rossmann-fold domains"/>
    <property type="match status" value="1"/>
</dbReference>
<dbReference type="RefSeq" id="WP_082072423.1">
    <property type="nucleotide sequence ID" value="NZ_JYIT01000083.1"/>
</dbReference>
<dbReference type="SUPFAM" id="SSF50129">
    <property type="entry name" value="GroES-like"/>
    <property type="match status" value="1"/>
</dbReference>
<evidence type="ECO:0000256" key="4">
    <source>
        <dbReference type="ARBA" id="ARBA00016352"/>
    </source>
</evidence>
<keyword evidence="16" id="KW-1185">Reference proteome</keyword>
<dbReference type="InterPro" id="IPR013149">
    <property type="entry name" value="ADH-like_C"/>
</dbReference>
<dbReference type="SUPFAM" id="SSF56281">
    <property type="entry name" value="Metallo-hydrolase/oxidoreductase"/>
    <property type="match status" value="1"/>
</dbReference>
<evidence type="ECO:0000256" key="7">
    <source>
        <dbReference type="ARBA" id="ARBA00023002"/>
    </source>
</evidence>
<dbReference type="CDD" id="cd08297">
    <property type="entry name" value="CAD3"/>
    <property type="match status" value="1"/>
</dbReference>
<dbReference type="Pfam" id="PF00753">
    <property type="entry name" value="Lactamase_B"/>
    <property type="match status" value="1"/>
</dbReference>
<dbReference type="GO" id="GO:0004022">
    <property type="term" value="F:alcohol dehydrogenase (NAD+) activity"/>
    <property type="evidence" value="ECO:0007669"/>
    <property type="project" value="UniProtKB-EC"/>
</dbReference>
<evidence type="ECO:0000256" key="8">
    <source>
        <dbReference type="ARBA" id="ARBA00023027"/>
    </source>
</evidence>
<dbReference type="SMART" id="SM01027">
    <property type="entry name" value="Beta-Casp"/>
    <property type="match status" value="1"/>
</dbReference>
<evidence type="ECO:0000256" key="10">
    <source>
        <dbReference type="ARBA" id="ARBA00049243"/>
    </source>
</evidence>
<dbReference type="Pfam" id="PF08240">
    <property type="entry name" value="ADH_N"/>
    <property type="match status" value="1"/>
</dbReference>
<dbReference type="InterPro" id="IPR036866">
    <property type="entry name" value="RibonucZ/Hydroxyglut_hydro"/>
</dbReference>
<dbReference type="InterPro" id="IPR002328">
    <property type="entry name" value="ADH_Zn_CS"/>
</dbReference>
<proteinExistence type="inferred from homology"/>
<dbReference type="Pfam" id="PF00107">
    <property type="entry name" value="ADH_zinc_N"/>
    <property type="match status" value="1"/>
</dbReference>
<evidence type="ECO:0000313" key="15">
    <source>
        <dbReference type="EMBL" id="KJL19915.1"/>
    </source>
</evidence>
<comment type="catalytic activity">
    <reaction evidence="10">
        <text>a primary alcohol + NAD(+) = an aldehyde + NADH + H(+)</text>
        <dbReference type="Rhea" id="RHEA:10736"/>
        <dbReference type="ChEBI" id="CHEBI:15378"/>
        <dbReference type="ChEBI" id="CHEBI:15734"/>
        <dbReference type="ChEBI" id="CHEBI:17478"/>
        <dbReference type="ChEBI" id="CHEBI:57540"/>
        <dbReference type="ChEBI" id="CHEBI:57945"/>
        <dbReference type="EC" id="1.1.1.1"/>
    </reaction>
</comment>
<dbReference type="OrthoDB" id="2971563at2"/>
<keyword evidence="5 11" id="KW-0479">Metal-binding</keyword>
<evidence type="ECO:0000256" key="3">
    <source>
        <dbReference type="ARBA" id="ARBA00013190"/>
    </source>
</evidence>
<dbReference type="GO" id="GO:0008270">
    <property type="term" value="F:zinc ion binding"/>
    <property type="evidence" value="ECO:0007669"/>
    <property type="project" value="InterPro"/>
</dbReference>
<dbReference type="CDD" id="cd16295">
    <property type="entry name" value="TTHA0252-CPSF-like_MBL-fold"/>
    <property type="match status" value="1"/>
</dbReference>
<keyword evidence="7 15" id="KW-0560">Oxidoreductase</keyword>
<keyword evidence="6 11" id="KW-0862">Zinc</keyword>
<dbReference type="PANTHER" id="PTHR42940">
    <property type="entry name" value="ALCOHOL DEHYDROGENASE 1-RELATED"/>
    <property type="match status" value="1"/>
</dbReference>
<name>A0A0F0KIE4_9MICO</name>
<evidence type="ECO:0000256" key="5">
    <source>
        <dbReference type="ARBA" id="ARBA00022723"/>
    </source>
</evidence>
<dbReference type="AlphaFoldDB" id="A0A0F0KIE4"/>
<dbReference type="FunFam" id="3.40.50.720:FF:000039">
    <property type="entry name" value="Alcohol dehydrogenase AdhP"/>
    <property type="match status" value="1"/>
</dbReference>
<feature type="domain" description="Enoyl reductase (ER)" evidence="12">
    <location>
        <begin position="497"/>
        <end position="823"/>
    </location>
</feature>
<evidence type="ECO:0000313" key="16">
    <source>
        <dbReference type="Proteomes" id="UP000033448"/>
    </source>
</evidence>
<evidence type="ECO:0000256" key="1">
    <source>
        <dbReference type="ARBA" id="ARBA00001947"/>
    </source>
</evidence>
<dbReference type="InterPro" id="IPR022712">
    <property type="entry name" value="Beta_Casp"/>
</dbReference>
<dbReference type="Gene3D" id="3.90.180.10">
    <property type="entry name" value="Medium-chain alcohol dehydrogenases, catalytic domain"/>
    <property type="match status" value="1"/>
</dbReference>
<dbReference type="InterPro" id="IPR013154">
    <property type="entry name" value="ADH-like_N"/>
</dbReference>
<dbReference type="InterPro" id="IPR011108">
    <property type="entry name" value="RMMBL"/>
</dbReference>
<protein>
    <recommendedName>
        <fullName evidence="4">Alcohol dehydrogenase</fullName>
        <ecNumber evidence="3">1.1.1.1</ecNumber>
    </recommendedName>
</protein>
<dbReference type="SMART" id="SM00849">
    <property type="entry name" value="Lactamase_B"/>
    <property type="match status" value="1"/>
</dbReference>
<dbReference type="SMART" id="SM00829">
    <property type="entry name" value="PKS_ER"/>
    <property type="match status" value="1"/>
</dbReference>
<dbReference type="EC" id="1.1.1.1" evidence="3"/>
<organism evidence="15 16">
    <name type="scientific">Microbacterium azadirachtae</name>
    <dbReference type="NCBI Taxonomy" id="582680"/>
    <lineage>
        <taxon>Bacteria</taxon>
        <taxon>Bacillati</taxon>
        <taxon>Actinomycetota</taxon>
        <taxon>Actinomycetes</taxon>
        <taxon>Micrococcales</taxon>
        <taxon>Microbacteriaceae</taxon>
        <taxon>Microbacterium</taxon>
    </lineage>
</organism>
<dbReference type="Pfam" id="PF10996">
    <property type="entry name" value="Beta-Casp"/>
    <property type="match status" value="1"/>
</dbReference>
<sequence>MSATLRFLGATDTVTGSRYLVDTGTTRILIDCGLFQGYKTLRERNWARFPVDPSSIDAVVITHAHLDHTGYLPALVRDGFDGPIHTTTGTAELSTLILPDSGRLQEEQASYAARRHSSTHARPLPLYTEEDATAAVEHFAPHAFDAPVEIGDARVTFVPAGHILGAAQVLLEADGCRVHFTGDLGRTDDALMRPPRALEQTDVLVSESTYGDRTHPGTDAEAALADIITRVCARGGVVLLPAFAIGRAESLLLHLSRLRATGRIPEVPVFLNSPMAVSGAEMYARHPEEHRISPEEFHRMYEGATLVHSVEESKALNTRGGPAIIISASGMLEGGRILHHIASYGPDPRNAIVLTGFQAGGTRGDALQRGERTLRIYGQDIPILAEVHSLEMMSAHADAGQIVEWMRTAPTAPRQVFLTHGEPTAADALRRRIRRDLNWNVRVPRLAEVVALSASRSGAAVAVAGAAPAAAPPAAAPTTDEKRGSTPATMRAAVVSSFTEPIAVQEVPVPVPGPGQVLVRIETSGLCHTDIHAAHGDWPVKPSLPFIPGHEGIGRVDGLGEGVSAPSIGTRVALAWLGSACGSCRYCVTGRENLCLAQKNTGYAVNGAHAEYAVIDARFAVPVPDAVTSLDAAPLTCAGVTTYAAIKAARVTPSERVAVFGIGGLGHLAIQYARLVGAEVIAVDVSDEKLKLATMLGADHVVNAAETDPVAAITALGGADACIVLAVAPAVFDQSYRALARGGRLVLVSLPKDGTLTFPVFDTVLNGIQIIGSIVGTREDLAEVFRLHALGRTTVVAQTRDLSSAATSMQEVLDGTVPARLVFDFDVETAD</sequence>
<dbReference type="PROSITE" id="PS00059">
    <property type="entry name" value="ADH_ZINC"/>
    <property type="match status" value="1"/>
</dbReference>
<dbReference type="Gene3D" id="3.60.15.10">
    <property type="entry name" value="Ribonuclease Z/Hydroxyacylglutathione hydrolase-like"/>
    <property type="match status" value="1"/>
</dbReference>
<accession>A0A0F0KIE4</accession>
<dbReference type="EMBL" id="JYIT01000083">
    <property type="protein sequence ID" value="KJL19915.1"/>
    <property type="molecule type" value="Genomic_DNA"/>
</dbReference>
<evidence type="ECO:0000259" key="14">
    <source>
        <dbReference type="SMART" id="SM01027"/>
    </source>
</evidence>
<dbReference type="Proteomes" id="UP000033448">
    <property type="component" value="Unassembled WGS sequence"/>
</dbReference>
<evidence type="ECO:0000256" key="6">
    <source>
        <dbReference type="ARBA" id="ARBA00022833"/>
    </source>
</evidence>
<dbReference type="Gene3D" id="3.40.50.10890">
    <property type="match status" value="1"/>
</dbReference>
<evidence type="ECO:0000259" key="13">
    <source>
        <dbReference type="SMART" id="SM00849"/>
    </source>
</evidence>
<evidence type="ECO:0000256" key="2">
    <source>
        <dbReference type="ARBA" id="ARBA00008072"/>
    </source>
</evidence>
<comment type="cofactor">
    <cofactor evidence="1 11">
        <name>Zn(2+)</name>
        <dbReference type="ChEBI" id="CHEBI:29105"/>
    </cofactor>
</comment>
<keyword evidence="8" id="KW-0520">NAD</keyword>
<feature type="domain" description="Beta-Casp" evidence="14">
    <location>
        <begin position="248"/>
        <end position="367"/>
    </location>
</feature>
<evidence type="ECO:0000256" key="11">
    <source>
        <dbReference type="RuleBase" id="RU361277"/>
    </source>
</evidence>
<dbReference type="InterPro" id="IPR020843">
    <property type="entry name" value="ER"/>
</dbReference>
<gene>
    <name evidence="15" type="primary">adhT_1</name>
    <name evidence="15" type="ORF">RL72_02961</name>
</gene>
<evidence type="ECO:0000256" key="9">
    <source>
        <dbReference type="ARBA" id="ARBA00049164"/>
    </source>
</evidence>
<comment type="caution">
    <text evidence="15">The sequence shown here is derived from an EMBL/GenBank/DDBJ whole genome shotgun (WGS) entry which is preliminary data.</text>
</comment>
<comment type="catalytic activity">
    <reaction evidence="9">
        <text>a secondary alcohol + NAD(+) = a ketone + NADH + H(+)</text>
        <dbReference type="Rhea" id="RHEA:10740"/>
        <dbReference type="ChEBI" id="CHEBI:15378"/>
        <dbReference type="ChEBI" id="CHEBI:17087"/>
        <dbReference type="ChEBI" id="CHEBI:35681"/>
        <dbReference type="ChEBI" id="CHEBI:57540"/>
        <dbReference type="ChEBI" id="CHEBI:57945"/>
        <dbReference type="EC" id="1.1.1.1"/>
    </reaction>
</comment>
<dbReference type="Gene3D" id="3.40.50.720">
    <property type="entry name" value="NAD(P)-binding Rossmann-like Domain"/>
    <property type="match status" value="1"/>
</dbReference>
<dbReference type="Pfam" id="PF07521">
    <property type="entry name" value="RMMBL"/>
    <property type="match status" value="1"/>
</dbReference>
<dbReference type="InterPro" id="IPR036291">
    <property type="entry name" value="NAD(P)-bd_dom_sf"/>
</dbReference>
<dbReference type="InterPro" id="IPR001279">
    <property type="entry name" value="Metallo-B-lactamas"/>
</dbReference>
<reference evidence="15 16" key="1">
    <citation type="submission" date="2015-02" db="EMBL/GenBank/DDBJ databases">
        <title>Draft genome sequences of ten Microbacterium spp. with emphasis on heavy metal contaminated environments.</title>
        <authorList>
            <person name="Corretto E."/>
        </authorList>
    </citation>
    <scope>NUCLEOTIDE SEQUENCE [LARGE SCALE GENOMIC DNA]</scope>
    <source>
        <strain evidence="15 16">DSM 23848</strain>
    </source>
</reference>
<dbReference type="PANTHER" id="PTHR42940:SF8">
    <property type="entry name" value="VACUOLAR PROTEIN SORTING-ASSOCIATED PROTEIN 11"/>
    <property type="match status" value="1"/>
</dbReference>
<dbReference type="PATRIC" id="fig|582680.7.peg.3018"/>
<dbReference type="InterPro" id="IPR011032">
    <property type="entry name" value="GroES-like_sf"/>
</dbReference>